<name>A0A0U1NWL9_9BACI</name>
<evidence type="ECO:0000256" key="4">
    <source>
        <dbReference type="ARBA" id="ARBA00023004"/>
    </source>
</evidence>
<keyword evidence="6" id="KW-0534">Nitrate assimilation</keyword>
<keyword evidence="5" id="KW-0411">Iron-sulfur</keyword>
<proteinExistence type="predicted"/>
<sequence length="106" mass="11711">MIQTITRIPVANYSNLKARSGYSIKIADTEIALFKVTNGKIFALENHSPHPKGGVLSEGLVSGEYVFCPVYDWKISLVDGKVQAPDIGQVRTFKTEVIDNIVFINL</sequence>
<keyword evidence="4" id="KW-0408">Iron</keyword>
<dbReference type="GO" id="GO:0042128">
    <property type="term" value="P:nitrate assimilation"/>
    <property type="evidence" value="ECO:0007669"/>
    <property type="project" value="UniProtKB-KW"/>
</dbReference>
<dbReference type="NCBIfam" id="TIGR02378">
    <property type="entry name" value="nirD_assim_sml"/>
    <property type="match status" value="1"/>
</dbReference>
<keyword evidence="9" id="KW-1185">Reference proteome</keyword>
<dbReference type="GO" id="GO:0008942">
    <property type="term" value="F:nitrite reductase [NAD(P)H] activity"/>
    <property type="evidence" value="ECO:0007669"/>
    <property type="project" value="InterPro"/>
</dbReference>
<dbReference type="SUPFAM" id="SSF50022">
    <property type="entry name" value="ISP domain"/>
    <property type="match status" value="1"/>
</dbReference>
<evidence type="ECO:0000256" key="2">
    <source>
        <dbReference type="ARBA" id="ARBA00022723"/>
    </source>
</evidence>
<dbReference type="Pfam" id="PF13806">
    <property type="entry name" value="Rieske_2"/>
    <property type="match status" value="1"/>
</dbReference>
<keyword evidence="1" id="KW-0001">2Fe-2S</keyword>
<reference evidence="9" key="1">
    <citation type="submission" date="2015-05" db="EMBL/GenBank/DDBJ databases">
        <authorList>
            <person name="Urmite Genomes"/>
        </authorList>
    </citation>
    <scope>NUCLEOTIDE SEQUENCE [LARGE SCALE GENOMIC DNA]</scope>
    <source>
        <strain evidence="9">LF1</strain>
    </source>
</reference>
<evidence type="ECO:0000256" key="3">
    <source>
        <dbReference type="ARBA" id="ARBA00023002"/>
    </source>
</evidence>
<protein>
    <submittedName>
        <fullName evidence="8">Assimilatory nitrite reductase subunit</fullName>
    </submittedName>
</protein>
<dbReference type="PROSITE" id="PS51296">
    <property type="entry name" value="RIESKE"/>
    <property type="match status" value="1"/>
</dbReference>
<accession>A0A0U1NWL9</accession>
<dbReference type="EMBL" id="CVRB01000002">
    <property type="protein sequence ID" value="CRK82403.1"/>
    <property type="molecule type" value="Genomic_DNA"/>
</dbReference>
<evidence type="ECO:0000256" key="1">
    <source>
        <dbReference type="ARBA" id="ARBA00022714"/>
    </source>
</evidence>
<organism evidence="8 9">
    <name type="scientific">Neobacillus massiliamazoniensis</name>
    <dbReference type="NCBI Taxonomy" id="1499688"/>
    <lineage>
        <taxon>Bacteria</taxon>
        <taxon>Bacillati</taxon>
        <taxon>Bacillota</taxon>
        <taxon>Bacilli</taxon>
        <taxon>Bacillales</taxon>
        <taxon>Bacillaceae</taxon>
        <taxon>Neobacillus</taxon>
    </lineage>
</organism>
<evidence type="ECO:0000313" key="8">
    <source>
        <dbReference type="EMBL" id="CRK82403.1"/>
    </source>
</evidence>
<dbReference type="STRING" id="1499688.BN000_02327"/>
<dbReference type="GO" id="GO:0004497">
    <property type="term" value="F:monooxygenase activity"/>
    <property type="evidence" value="ECO:0007669"/>
    <property type="project" value="UniProtKB-ARBA"/>
</dbReference>
<keyword evidence="3" id="KW-0560">Oxidoreductase</keyword>
<gene>
    <name evidence="8" type="primary">nasE</name>
    <name evidence="8" type="ORF">BN000_02327</name>
</gene>
<dbReference type="OrthoDB" id="593800at2"/>
<dbReference type="GO" id="GO:0051537">
    <property type="term" value="F:2 iron, 2 sulfur cluster binding"/>
    <property type="evidence" value="ECO:0007669"/>
    <property type="project" value="UniProtKB-KW"/>
</dbReference>
<evidence type="ECO:0000256" key="6">
    <source>
        <dbReference type="ARBA" id="ARBA00023063"/>
    </source>
</evidence>
<evidence type="ECO:0000313" key="9">
    <source>
        <dbReference type="Proteomes" id="UP000199087"/>
    </source>
</evidence>
<feature type="domain" description="Rieske" evidence="7">
    <location>
        <begin position="8"/>
        <end position="104"/>
    </location>
</feature>
<dbReference type="GO" id="GO:0016705">
    <property type="term" value="F:oxidoreductase activity, acting on paired donors, with incorporation or reduction of molecular oxygen"/>
    <property type="evidence" value="ECO:0007669"/>
    <property type="project" value="UniProtKB-ARBA"/>
</dbReference>
<dbReference type="InterPro" id="IPR017941">
    <property type="entry name" value="Rieske_2Fe-2S"/>
</dbReference>
<dbReference type="GO" id="GO:0046872">
    <property type="term" value="F:metal ion binding"/>
    <property type="evidence" value="ECO:0007669"/>
    <property type="project" value="UniProtKB-KW"/>
</dbReference>
<evidence type="ECO:0000259" key="7">
    <source>
        <dbReference type="PROSITE" id="PS51296"/>
    </source>
</evidence>
<dbReference type="InterPro" id="IPR036922">
    <property type="entry name" value="Rieske_2Fe-2S_sf"/>
</dbReference>
<dbReference type="Proteomes" id="UP000199087">
    <property type="component" value="Unassembled WGS sequence"/>
</dbReference>
<dbReference type="Gene3D" id="2.102.10.10">
    <property type="entry name" value="Rieske [2Fe-2S] iron-sulphur domain"/>
    <property type="match status" value="1"/>
</dbReference>
<dbReference type="AlphaFoldDB" id="A0A0U1NWL9"/>
<dbReference type="InterPro" id="IPR012748">
    <property type="entry name" value="Rieske-like_NirD"/>
</dbReference>
<keyword evidence="2" id="KW-0479">Metal-binding</keyword>
<evidence type="ECO:0000256" key="5">
    <source>
        <dbReference type="ARBA" id="ARBA00023014"/>
    </source>
</evidence>
<dbReference type="RefSeq" id="WP_090634347.1">
    <property type="nucleotide sequence ID" value="NZ_CVRB01000002.1"/>
</dbReference>